<organism evidence="12 13">
    <name type="scientific">Caldicoprobacter faecalis</name>
    <dbReference type="NCBI Taxonomy" id="937334"/>
    <lineage>
        <taxon>Bacteria</taxon>
        <taxon>Bacillati</taxon>
        <taxon>Bacillota</taxon>
        <taxon>Clostridia</taxon>
        <taxon>Caldicoprobacterales</taxon>
        <taxon>Caldicoprobacteraceae</taxon>
        <taxon>Caldicoprobacter</taxon>
    </lineage>
</organism>
<feature type="transmembrane region" description="Helical" evidence="11">
    <location>
        <begin position="203"/>
        <end position="220"/>
    </location>
</feature>
<dbReference type="AlphaFoldDB" id="A0A1I5TVY0"/>
<dbReference type="InterPro" id="IPR018365">
    <property type="entry name" value="Cell_cycle_FtsW-rel_CS"/>
</dbReference>
<dbReference type="GO" id="GO:0051301">
    <property type="term" value="P:cell division"/>
    <property type="evidence" value="ECO:0007669"/>
    <property type="project" value="InterPro"/>
</dbReference>
<comment type="subcellular location">
    <subcellularLocation>
        <location evidence="11">Cell membrane</location>
        <topology evidence="11">Multi-pass membrane protein</topology>
    </subcellularLocation>
    <subcellularLocation>
        <location evidence="1">Membrane</location>
        <topology evidence="1">Multi-pass membrane protein</topology>
    </subcellularLocation>
</comment>
<feature type="transmembrane region" description="Helical" evidence="11">
    <location>
        <begin position="344"/>
        <end position="362"/>
    </location>
</feature>
<comment type="function">
    <text evidence="11">Peptidoglycan polymerase that is essential for cell wall elongation.</text>
</comment>
<dbReference type="EC" id="2.4.99.28" evidence="11"/>
<evidence type="ECO:0000256" key="9">
    <source>
        <dbReference type="ARBA" id="ARBA00023136"/>
    </source>
</evidence>
<keyword evidence="7 11" id="KW-0573">Peptidoglycan synthesis</keyword>
<evidence type="ECO:0000313" key="13">
    <source>
        <dbReference type="Proteomes" id="UP000198577"/>
    </source>
</evidence>
<keyword evidence="5 11" id="KW-0812">Transmembrane</keyword>
<dbReference type="PANTHER" id="PTHR30474">
    <property type="entry name" value="CELL CYCLE PROTEIN"/>
    <property type="match status" value="1"/>
</dbReference>
<evidence type="ECO:0000256" key="10">
    <source>
        <dbReference type="ARBA" id="ARBA00023316"/>
    </source>
</evidence>
<dbReference type="InterPro" id="IPR001182">
    <property type="entry name" value="FtsW/RodA"/>
</dbReference>
<evidence type="ECO:0000256" key="7">
    <source>
        <dbReference type="ARBA" id="ARBA00022984"/>
    </source>
</evidence>
<dbReference type="UniPathway" id="UPA00219"/>
<evidence type="ECO:0000256" key="8">
    <source>
        <dbReference type="ARBA" id="ARBA00022989"/>
    </source>
</evidence>
<name>A0A1I5TVY0_9FIRM</name>
<feature type="transmembrane region" description="Helical" evidence="11">
    <location>
        <begin position="382"/>
        <end position="403"/>
    </location>
</feature>
<keyword evidence="6 11" id="KW-0133">Cell shape</keyword>
<comment type="catalytic activity">
    <reaction evidence="11">
        <text>[GlcNAc-(1-&gt;4)-Mur2Ac(oyl-L-Ala-gamma-D-Glu-L-Lys-D-Ala-D-Ala)](n)-di-trans,octa-cis-undecaprenyl diphosphate + beta-D-GlcNAc-(1-&gt;4)-Mur2Ac(oyl-L-Ala-gamma-D-Glu-L-Lys-D-Ala-D-Ala)-di-trans,octa-cis-undecaprenyl diphosphate = [GlcNAc-(1-&gt;4)-Mur2Ac(oyl-L-Ala-gamma-D-Glu-L-Lys-D-Ala-D-Ala)](n+1)-di-trans,octa-cis-undecaprenyl diphosphate + di-trans,octa-cis-undecaprenyl diphosphate + H(+)</text>
        <dbReference type="Rhea" id="RHEA:23708"/>
        <dbReference type="Rhea" id="RHEA-COMP:9602"/>
        <dbReference type="Rhea" id="RHEA-COMP:9603"/>
        <dbReference type="ChEBI" id="CHEBI:15378"/>
        <dbReference type="ChEBI" id="CHEBI:58405"/>
        <dbReference type="ChEBI" id="CHEBI:60033"/>
        <dbReference type="ChEBI" id="CHEBI:78435"/>
        <dbReference type="EC" id="2.4.99.28"/>
    </reaction>
</comment>
<keyword evidence="8 11" id="KW-1133">Transmembrane helix</keyword>
<keyword evidence="4 11" id="KW-0808">Transferase</keyword>
<dbReference type="HAMAP" id="MF_02079">
    <property type="entry name" value="PGT_RodA"/>
    <property type="match status" value="1"/>
</dbReference>
<dbReference type="GO" id="GO:0008955">
    <property type="term" value="F:peptidoglycan glycosyltransferase activity"/>
    <property type="evidence" value="ECO:0007669"/>
    <property type="project" value="UniProtKB-UniRule"/>
</dbReference>
<dbReference type="Pfam" id="PF01098">
    <property type="entry name" value="FTSW_RODA_SPOVE"/>
    <property type="match status" value="1"/>
</dbReference>
<keyword evidence="9 11" id="KW-0472">Membrane</keyword>
<dbReference type="GO" id="GO:0005886">
    <property type="term" value="C:plasma membrane"/>
    <property type="evidence" value="ECO:0007669"/>
    <property type="project" value="UniProtKB-SubCell"/>
</dbReference>
<dbReference type="GO" id="GO:0008360">
    <property type="term" value="P:regulation of cell shape"/>
    <property type="evidence" value="ECO:0007669"/>
    <property type="project" value="UniProtKB-KW"/>
</dbReference>
<evidence type="ECO:0000313" key="12">
    <source>
        <dbReference type="EMBL" id="SFP87158.1"/>
    </source>
</evidence>
<comment type="pathway">
    <text evidence="11">Cell wall biogenesis; peptidoglycan biosynthesis.</text>
</comment>
<evidence type="ECO:0000256" key="11">
    <source>
        <dbReference type="HAMAP-Rule" id="MF_02079"/>
    </source>
</evidence>
<dbReference type="InterPro" id="IPR011923">
    <property type="entry name" value="RodA/MrdB"/>
</dbReference>
<dbReference type="STRING" id="937334.SAMN05444406_10579"/>
<dbReference type="PANTHER" id="PTHR30474:SF1">
    <property type="entry name" value="PEPTIDOGLYCAN GLYCOSYLTRANSFERASE MRDB"/>
    <property type="match status" value="1"/>
</dbReference>
<feature type="transmembrane region" description="Helical" evidence="11">
    <location>
        <begin position="306"/>
        <end position="332"/>
    </location>
</feature>
<comment type="similarity">
    <text evidence="11">Belongs to the SEDS family. MrdB/RodA subfamily.</text>
</comment>
<keyword evidence="3 11" id="KW-0328">Glycosyltransferase</keyword>
<evidence type="ECO:0000256" key="2">
    <source>
        <dbReference type="ARBA" id="ARBA00022475"/>
    </source>
</evidence>
<dbReference type="GO" id="GO:0015648">
    <property type="term" value="F:lipid-linked peptidoglycan transporter activity"/>
    <property type="evidence" value="ECO:0007669"/>
    <property type="project" value="TreeGrafter"/>
</dbReference>
<keyword evidence="2 11" id="KW-1003">Cell membrane</keyword>
<evidence type="ECO:0000256" key="5">
    <source>
        <dbReference type="ARBA" id="ARBA00022692"/>
    </source>
</evidence>
<keyword evidence="10 11" id="KW-0961">Cell wall biogenesis/degradation</keyword>
<evidence type="ECO:0000256" key="3">
    <source>
        <dbReference type="ARBA" id="ARBA00022676"/>
    </source>
</evidence>
<feature type="transmembrane region" description="Helical" evidence="11">
    <location>
        <begin position="5"/>
        <end position="22"/>
    </location>
</feature>
<dbReference type="Proteomes" id="UP000198577">
    <property type="component" value="Unassembled WGS sequence"/>
</dbReference>
<dbReference type="EMBL" id="FOXR01000005">
    <property type="protein sequence ID" value="SFP87158.1"/>
    <property type="molecule type" value="Genomic_DNA"/>
</dbReference>
<dbReference type="PROSITE" id="PS00428">
    <property type="entry name" value="FTSW_RODA_SPOVE"/>
    <property type="match status" value="1"/>
</dbReference>
<evidence type="ECO:0000256" key="6">
    <source>
        <dbReference type="ARBA" id="ARBA00022960"/>
    </source>
</evidence>
<dbReference type="NCBIfam" id="TIGR02210">
    <property type="entry name" value="rodA_shape"/>
    <property type="match status" value="1"/>
</dbReference>
<feature type="transmembrane region" description="Helical" evidence="11">
    <location>
        <begin position="42"/>
        <end position="61"/>
    </location>
</feature>
<dbReference type="GO" id="GO:0071555">
    <property type="term" value="P:cell wall organization"/>
    <property type="evidence" value="ECO:0007669"/>
    <property type="project" value="UniProtKB-KW"/>
</dbReference>
<dbReference type="GO" id="GO:0032153">
    <property type="term" value="C:cell division site"/>
    <property type="evidence" value="ECO:0007669"/>
    <property type="project" value="TreeGrafter"/>
</dbReference>
<protein>
    <recommendedName>
        <fullName evidence="11">Peptidoglycan glycosyltransferase RodA</fullName>
        <shortName evidence="11">PGT</shortName>
        <ecNumber evidence="11">2.4.99.28</ecNumber>
    </recommendedName>
    <alternativeName>
        <fullName evidence="11">Cell elongation protein RodA</fullName>
    </alternativeName>
    <alternativeName>
        <fullName evidence="11">Cell wall polymerase</fullName>
    </alternativeName>
    <alternativeName>
        <fullName evidence="11">Peptidoglycan polymerase</fullName>
        <shortName evidence="11">PG polymerase</shortName>
    </alternativeName>
</protein>
<dbReference type="GO" id="GO:0009252">
    <property type="term" value="P:peptidoglycan biosynthetic process"/>
    <property type="evidence" value="ECO:0007669"/>
    <property type="project" value="UniProtKB-UniRule"/>
</dbReference>
<reference evidence="12 13" key="1">
    <citation type="submission" date="2016-10" db="EMBL/GenBank/DDBJ databases">
        <authorList>
            <person name="de Groot N.N."/>
        </authorList>
    </citation>
    <scope>NUCLEOTIDE SEQUENCE [LARGE SCALE GENOMIC DNA]</scope>
    <source>
        <strain evidence="12 13">DSM 20678</strain>
    </source>
</reference>
<evidence type="ECO:0000256" key="4">
    <source>
        <dbReference type="ARBA" id="ARBA00022679"/>
    </source>
</evidence>
<proteinExistence type="inferred from homology"/>
<keyword evidence="13" id="KW-1185">Reference proteome</keyword>
<feature type="transmembrane region" description="Helical" evidence="11">
    <location>
        <begin position="225"/>
        <end position="244"/>
    </location>
</feature>
<sequence length="411" mass="45710">MRNLFFYICLYVIMLTMVILKACKWGTQMFDKRLIKNFDFPILILIFLLVGFGLIGIGVAMKEPVEGDEQQLFDIIGNFNLYHVKLHLLWFGIGLIAMLVVISIDYHLFAEMSPYIYWTVVAMLLYVSFRGHIAGNARSWISFGSFYVQPSEFAKIAIIISLAKVIAKKKDEGEGLNRLRDFFPLLARLVIPLALIIDQPDFGTAMVFIAILFGMVFVAGINYKLLLGIIGAGVAAVPLMWYGLLSDVQKNRILVFLNPGMDPLGAGYHVIQSIIAIGSGRIYGKGILTDNTLSQLNFVPAKNTDFIFSVTVEALGFIGGATIIFLYLCLVLRTIYLATRAKDSFGSFLVIGVVSMMVFHIFENIGMTMGLMPVTGIPLPFMSYGGSSMLTNMIAYGLVLNVGMRRQKINF</sequence>
<feature type="transmembrane region" description="Helical" evidence="11">
    <location>
        <begin position="88"/>
        <end position="108"/>
    </location>
</feature>
<gene>
    <name evidence="11" type="primary">rodA</name>
    <name evidence="12" type="ORF">SAMN05444406_10579</name>
</gene>
<evidence type="ECO:0000256" key="1">
    <source>
        <dbReference type="ARBA" id="ARBA00004141"/>
    </source>
</evidence>
<accession>A0A1I5TVY0</accession>
<feature type="transmembrane region" description="Helical" evidence="11">
    <location>
        <begin position="115"/>
        <end position="134"/>
    </location>
</feature>